<organism evidence="2 3">
    <name type="scientific">Trametes coccinea (strain BRFM310)</name>
    <name type="common">Pycnoporus coccineus</name>
    <dbReference type="NCBI Taxonomy" id="1353009"/>
    <lineage>
        <taxon>Eukaryota</taxon>
        <taxon>Fungi</taxon>
        <taxon>Dikarya</taxon>
        <taxon>Basidiomycota</taxon>
        <taxon>Agaricomycotina</taxon>
        <taxon>Agaricomycetes</taxon>
        <taxon>Polyporales</taxon>
        <taxon>Polyporaceae</taxon>
        <taxon>Trametes</taxon>
    </lineage>
</organism>
<proteinExistence type="predicted"/>
<dbReference type="EMBL" id="KZ084099">
    <property type="protein sequence ID" value="OSD03787.1"/>
    <property type="molecule type" value="Genomic_DNA"/>
</dbReference>
<reference evidence="2 3" key="1">
    <citation type="journal article" date="2015" name="Biotechnol. Biofuels">
        <title>Enhanced degradation of softwood versus hardwood by the white-rot fungus Pycnoporus coccineus.</title>
        <authorList>
            <person name="Couturier M."/>
            <person name="Navarro D."/>
            <person name="Chevret D."/>
            <person name="Henrissat B."/>
            <person name="Piumi F."/>
            <person name="Ruiz-Duenas F.J."/>
            <person name="Martinez A.T."/>
            <person name="Grigoriev I.V."/>
            <person name="Riley R."/>
            <person name="Lipzen A."/>
            <person name="Berrin J.G."/>
            <person name="Master E.R."/>
            <person name="Rosso M.N."/>
        </authorList>
    </citation>
    <scope>NUCLEOTIDE SEQUENCE [LARGE SCALE GENOMIC DNA]</scope>
    <source>
        <strain evidence="2 3">BRFM310</strain>
    </source>
</reference>
<dbReference type="Proteomes" id="UP000193067">
    <property type="component" value="Unassembled WGS sequence"/>
</dbReference>
<protein>
    <submittedName>
        <fullName evidence="2">Uncharacterized protein</fullName>
    </submittedName>
</protein>
<name>A0A1Y2IRS4_TRAC3</name>
<dbReference type="AlphaFoldDB" id="A0A1Y2IRS4"/>
<evidence type="ECO:0000313" key="3">
    <source>
        <dbReference type="Proteomes" id="UP000193067"/>
    </source>
</evidence>
<gene>
    <name evidence="2" type="ORF">PYCCODRAFT_197409</name>
</gene>
<dbReference type="OrthoDB" id="2804139at2759"/>
<evidence type="ECO:0000313" key="2">
    <source>
        <dbReference type="EMBL" id="OSD03787.1"/>
    </source>
</evidence>
<sequence length="148" mass="15787">MPPGPAYNWLCVANSVCSILSHAAQIRAAQLARAGQAVSQTELLSRKRKRDQSYPYRRTGAEREVPTAAKPLEDAASASAVNPDATSAAEASVESAQGRPAQSEQDYRAETIGKREQFCSVSFSVQSAGDNSTEEESTCLPFICCGIC</sequence>
<keyword evidence="3" id="KW-1185">Reference proteome</keyword>
<evidence type="ECO:0000256" key="1">
    <source>
        <dbReference type="SAM" id="MobiDB-lite"/>
    </source>
</evidence>
<feature type="compositionally biased region" description="Low complexity" evidence="1">
    <location>
        <begin position="85"/>
        <end position="96"/>
    </location>
</feature>
<feature type="region of interest" description="Disordered" evidence="1">
    <location>
        <begin position="43"/>
        <end position="107"/>
    </location>
</feature>
<accession>A0A1Y2IRS4</accession>